<proteinExistence type="predicted"/>
<evidence type="ECO:0000256" key="2">
    <source>
        <dbReference type="ARBA" id="ARBA00022771"/>
    </source>
</evidence>
<dbReference type="Proteomes" id="UP000271573">
    <property type="component" value="Chromosome"/>
</dbReference>
<keyword evidence="4" id="KW-1133">Transmembrane helix</keyword>
<keyword evidence="7" id="KW-1185">Reference proteome</keyword>
<dbReference type="EMBL" id="AP019307">
    <property type="protein sequence ID" value="BBH16942.1"/>
    <property type="molecule type" value="Genomic_DNA"/>
</dbReference>
<evidence type="ECO:0000256" key="3">
    <source>
        <dbReference type="ARBA" id="ARBA00022833"/>
    </source>
</evidence>
<evidence type="ECO:0000259" key="5">
    <source>
        <dbReference type="SMART" id="SM00547"/>
    </source>
</evidence>
<keyword evidence="4" id="KW-0812">Transmembrane</keyword>
<dbReference type="SMART" id="SM00547">
    <property type="entry name" value="ZnF_RBZ"/>
    <property type="match status" value="1"/>
</dbReference>
<feature type="transmembrane region" description="Helical" evidence="4">
    <location>
        <begin position="64"/>
        <end position="84"/>
    </location>
</feature>
<evidence type="ECO:0000256" key="1">
    <source>
        <dbReference type="ARBA" id="ARBA00022723"/>
    </source>
</evidence>
<evidence type="ECO:0000256" key="4">
    <source>
        <dbReference type="SAM" id="Phobius"/>
    </source>
</evidence>
<gene>
    <name evidence="6" type="ORF">Back2_12290</name>
</gene>
<dbReference type="KEGG" id="nbe:Back2_12290"/>
<dbReference type="OrthoDB" id="9788304at2"/>
<evidence type="ECO:0000313" key="6">
    <source>
        <dbReference type="EMBL" id="BBH16942.1"/>
    </source>
</evidence>
<reference evidence="6 7" key="1">
    <citation type="submission" date="2018-11" db="EMBL/GenBank/DDBJ databases">
        <title>Complete genome sequence of Nocardioides baekrokdamisoli strain KCTC 39748.</title>
        <authorList>
            <person name="Kang S.W."/>
            <person name="Lee K.C."/>
            <person name="Kim K.K."/>
            <person name="Kim J.S."/>
            <person name="Kim D.S."/>
            <person name="Ko S.H."/>
            <person name="Yang S.H."/>
            <person name="Shin Y.K."/>
            <person name="Lee J.S."/>
        </authorList>
    </citation>
    <scope>NUCLEOTIDE SEQUENCE [LARGE SCALE GENOMIC DNA]</scope>
    <source>
        <strain evidence="6 7">KCTC 39748</strain>
    </source>
</reference>
<keyword evidence="4" id="KW-0472">Membrane</keyword>
<protein>
    <recommendedName>
        <fullName evidence="5">RanBP2-type domain-containing protein</fullName>
    </recommendedName>
</protein>
<name>A0A3G9IF54_9ACTN</name>
<sequence>MAIPPKQIDEKANRRSGLRVIGSVLVLLSIGAVAYGIGQLSSTPVTPSDFTQQMNDATNSGNSFTGFVLIGGGAIGMLIGFSCFTSTIGREDVSVRDTGSGTCPACGLLNEPGARTCEGCGAPLAR</sequence>
<dbReference type="InterPro" id="IPR001876">
    <property type="entry name" value="Znf_RanBP2"/>
</dbReference>
<organism evidence="6 7">
    <name type="scientific">Nocardioides baekrokdamisoli</name>
    <dbReference type="NCBI Taxonomy" id="1804624"/>
    <lineage>
        <taxon>Bacteria</taxon>
        <taxon>Bacillati</taxon>
        <taxon>Actinomycetota</taxon>
        <taxon>Actinomycetes</taxon>
        <taxon>Propionibacteriales</taxon>
        <taxon>Nocardioidaceae</taxon>
        <taxon>Nocardioides</taxon>
    </lineage>
</organism>
<feature type="domain" description="RanBP2-type" evidence="5">
    <location>
        <begin position="99"/>
        <end position="123"/>
    </location>
</feature>
<dbReference type="RefSeq" id="WP_125567714.1">
    <property type="nucleotide sequence ID" value="NZ_AP019307.1"/>
</dbReference>
<accession>A0A3G9IF54</accession>
<evidence type="ECO:0000313" key="7">
    <source>
        <dbReference type="Proteomes" id="UP000271573"/>
    </source>
</evidence>
<dbReference type="AlphaFoldDB" id="A0A3G9IF54"/>
<keyword evidence="1" id="KW-0479">Metal-binding</keyword>
<keyword evidence="3" id="KW-0862">Zinc</keyword>
<dbReference type="GO" id="GO:0008270">
    <property type="term" value="F:zinc ion binding"/>
    <property type="evidence" value="ECO:0007669"/>
    <property type="project" value="UniProtKB-KW"/>
</dbReference>
<keyword evidence="2" id="KW-0863">Zinc-finger</keyword>
<feature type="transmembrane region" description="Helical" evidence="4">
    <location>
        <begin position="20"/>
        <end position="38"/>
    </location>
</feature>